<dbReference type="Proteomes" id="UP000438182">
    <property type="component" value="Unassembled WGS sequence"/>
</dbReference>
<accession>A0A6I4NS41</accession>
<dbReference type="NCBIfam" id="TIGR00350">
    <property type="entry name" value="lytR_cpsA_psr"/>
    <property type="match status" value="1"/>
</dbReference>
<proteinExistence type="inferred from homology"/>
<dbReference type="Gene3D" id="3.40.630.190">
    <property type="entry name" value="LCP protein"/>
    <property type="match status" value="1"/>
</dbReference>
<evidence type="ECO:0000256" key="3">
    <source>
        <dbReference type="SAM" id="Phobius"/>
    </source>
</evidence>
<reference evidence="5 6" key="1">
    <citation type="submission" date="2019-12" db="EMBL/GenBank/DDBJ databases">
        <authorList>
            <person name="Kim Y.S."/>
        </authorList>
    </citation>
    <scope>NUCLEOTIDE SEQUENCE [LARGE SCALE GENOMIC DNA]</scope>
    <source>
        <strain evidence="5 6">MMS17-SY077</strain>
    </source>
</reference>
<keyword evidence="3" id="KW-0472">Membrane</keyword>
<comment type="caution">
    <text evidence="5">The sequence shown here is derived from an EMBL/GenBank/DDBJ whole genome shotgun (WGS) entry which is preliminary data.</text>
</comment>
<keyword evidence="3" id="KW-1133">Transmembrane helix</keyword>
<name>A0A6I4NS41_9MICO</name>
<evidence type="ECO:0000313" key="5">
    <source>
        <dbReference type="EMBL" id="MWB97298.1"/>
    </source>
</evidence>
<feature type="domain" description="Cell envelope-related transcriptional attenuator" evidence="4">
    <location>
        <begin position="126"/>
        <end position="282"/>
    </location>
</feature>
<feature type="transmembrane region" description="Helical" evidence="3">
    <location>
        <begin position="44"/>
        <end position="68"/>
    </location>
</feature>
<dbReference type="AlphaFoldDB" id="A0A6I4NS41"/>
<evidence type="ECO:0000313" key="6">
    <source>
        <dbReference type="Proteomes" id="UP000438182"/>
    </source>
</evidence>
<dbReference type="Pfam" id="PF03816">
    <property type="entry name" value="LytR_cpsA_psr"/>
    <property type="match status" value="1"/>
</dbReference>
<protein>
    <submittedName>
        <fullName evidence="5">LytR family transcriptional regulator</fullName>
    </submittedName>
</protein>
<evidence type="ECO:0000256" key="1">
    <source>
        <dbReference type="ARBA" id="ARBA00006068"/>
    </source>
</evidence>
<dbReference type="EMBL" id="WSTA01000004">
    <property type="protein sequence ID" value="MWB97298.1"/>
    <property type="molecule type" value="Genomic_DNA"/>
</dbReference>
<dbReference type="PANTHER" id="PTHR33392">
    <property type="entry name" value="POLYISOPRENYL-TEICHOIC ACID--PEPTIDOGLYCAN TEICHOIC ACID TRANSFERASE TAGU"/>
    <property type="match status" value="1"/>
</dbReference>
<dbReference type="PANTHER" id="PTHR33392:SF6">
    <property type="entry name" value="POLYISOPRENYL-TEICHOIC ACID--PEPTIDOGLYCAN TEICHOIC ACID TRANSFERASE TAGU"/>
    <property type="match status" value="1"/>
</dbReference>
<gene>
    <name evidence="5" type="ORF">GB864_01790</name>
</gene>
<sequence length="436" mass="45086">MDESEPRDEVDVDVDGLLEPEGAVDEAGPVRHGRLTGQGMWRPALKWIASVTAILLVALAATVGFVIWDTVRSVQEDAVDLGGDAGELPELAGIGSIDGGFDLLLVGTDNDAEQGDAFGERDATLNDVNIWLHVADDHEDAVAVSFPRDLVIPHPECTDPDDGTVYPAMSAQPLNTAYGRGGLACVAATIGELTGVQMDYAASISFLGVIALSDAVGGVEVCVDEAISDPYSGLELPAGISTIEGADALAYLRTRHGVGDGSDLARISNQQAYLSSLVRKLQADDTFSDPATLFALARTAADHVEVSTSLADPITMASLALTLREVPLERIVFVQYPVLDSVDAPGKVVPNTELADELVAAIVADETFTLADGSLGYGVEAEATESPTDPTVEPATEGPATADPGATVPPTETGPPVLDGLTGQSADVATCARANG</sequence>
<dbReference type="InterPro" id="IPR050922">
    <property type="entry name" value="LytR/CpsA/Psr_CW_biosynth"/>
</dbReference>
<evidence type="ECO:0000259" key="4">
    <source>
        <dbReference type="Pfam" id="PF03816"/>
    </source>
</evidence>
<keyword evidence="6" id="KW-1185">Reference proteome</keyword>
<evidence type="ECO:0000256" key="2">
    <source>
        <dbReference type="SAM" id="MobiDB-lite"/>
    </source>
</evidence>
<organism evidence="5 6">
    <name type="scientific">Agromyces seonyuensis</name>
    <dbReference type="NCBI Taxonomy" id="2662446"/>
    <lineage>
        <taxon>Bacteria</taxon>
        <taxon>Bacillati</taxon>
        <taxon>Actinomycetota</taxon>
        <taxon>Actinomycetes</taxon>
        <taxon>Micrococcales</taxon>
        <taxon>Microbacteriaceae</taxon>
        <taxon>Agromyces</taxon>
    </lineage>
</organism>
<comment type="similarity">
    <text evidence="1">Belongs to the LytR/CpsA/Psr (LCP) family.</text>
</comment>
<feature type="region of interest" description="Disordered" evidence="2">
    <location>
        <begin position="381"/>
        <end position="425"/>
    </location>
</feature>
<dbReference type="RefSeq" id="WP_160422635.1">
    <property type="nucleotide sequence ID" value="NZ_WSTA01000004.1"/>
</dbReference>
<dbReference type="InterPro" id="IPR004474">
    <property type="entry name" value="LytR_CpsA_psr"/>
</dbReference>
<keyword evidence="3" id="KW-0812">Transmembrane</keyword>